<feature type="compositionally biased region" description="Pro residues" evidence="1">
    <location>
        <begin position="1"/>
        <end position="15"/>
    </location>
</feature>
<evidence type="ECO:0000259" key="3">
    <source>
        <dbReference type="Pfam" id="PF13559"/>
    </source>
</evidence>
<feature type="transmembrane region" description="Helical" evidence="2">
    <location>
        <begin position="74"/>
        <end position="94"/>
    </location>
</feature>
<dbReference type="InterPro" id="IPR025403">
    <property type="entry name" value="TgpA-like_C"/>
</dbReference>
<accession>A0ABV4UIP7</accession>
<proteinExistence type="predicted"/>
<evidence type="ECO:0000256" key="1">
    <source>
        <dbReference type="SAM" id="MobiDB-lite"/>
    </source>
</evidence>
<gene>
    <name evidence="4" type="ORF">ACETWP_02285</name>
</gene>
<evidence type="ECO:0000313" key="4">
    <source>
        <dbReference type="EMBL" id="MFB0833404.1"/>
    </source>
</evidence>
<feature type="region of interest" description="Disordered" evidence="1">
    <location>
        <begin position="1"/>
        <end position="26"/>
    </location>
</feature>
<evidence type="ECO:0000313" key="5">
    <source>
        <dbReference type="Proteomes" id="UP001575652"/>
    </source>
</evidence>
<protein>
    <submittedName>
        <fullName evidence="4">DUF4129 domain-containing protein</fullName>
    </submittedName>
</protein>
<keyword evidence="2" id="KW-0812">Transmembrane</keyword>
<dbReference type="Pfam" id="PF13559">
    <property type="entry name" value="DUF4129"/>
    <property type="match status" value="1"/>
</dbReference>
<keyword evidence="2" id="KW-0472">Membrane</keyword>
<feature type="domain" description="Protein-glutamine gamma-glutamyltransferase-like C-terminal" evidence="3">
    <location>
        <begin position="140"/>
        <end position="203"/>
    </location>
</feature>
<dbReference type="Proteomes" id="UP001575652">
    <property type="component" value="Unassembled WGS sequence"/>
</dbReference>
<dbReference type="EMBL" id="JBHDLJ010000001">
    <property type="protein sequence ID" value="MFB0833404.1"/>
    <property type="molecule type" value="Genomic_DNA"/>
</dbReference>
<name>A0ABV4UIP7_9MICC</name>
<keyword evidence="5" id="KW-1185">Reference proteome</keyword>
<keyword evidence="2" id="KW-1133">Transmembrane helix</keyword>
<reference evidence="4 5" key="1">
    <citation type="submission" date="2024-09" db="EMBL/GenBank/DDBJ databases">
        <authorList>
            <person name="Salinas-Garcia M.A."/>
            <person name="Prieme A."/>
        </authorList>
    </citation>
    <scope>NUCLEOTIDE SEQUENCE [LARGE SCALE GENOMIC DNA]</scope>
    <source>
        <strain evidence="4 5">DSM 21081</strain>
    </source>
</reference>
<comment type="caution">
    <text evidence="4">The sequence shown here is derived from an EMBL/GenBank/DDBJ whole genome shotgun (WGS) entry which is preliminary data.</text>
</comment>
<sequence>MPFPRLEPAPDPAFPPAGDGFRPSGDEARSELARELARPEYAQAVPNPLLQFLRDAWTALMDWLAGLDSLQPNLGSLVVLLFLAALAAAAVLLVRPRVLRRAAPAAADVGLVEGMTSDSYRRLAADAADAGDWSAGCVHRFRALVRQAEERTLLDAQPGRTAFEVAGRLEAAFPGEAGELRRAATLFNEVLYGHHSASADDCVRVGELDARLATATPGDGAASPARALAVPR</sequence>
<dbReference type="RefSeq" id="WP_373970558.1">
    <property type="nucleotide sequence ID" value="NZ_JBHDLJ010000001.1"/>
</dbReference>
<organism evidence="4 5">
    <name type="scientific">Arthrobacter halodurans</name>
    <dbReference type="NCBI Taxonomy" id="516699"/>
    <lineage>
        <taxon>Bacteria</taxon>
        <taxon>Bacillati</taxon>
        <taxon>Actinomycetota</taxon>
        <taxon>Actinomycetes</taxon>
        <taxon>Micrococcales</taxon>
        <taxon>Micrococcaceae</taxon>
        <taxon>Arthrobacter</taxon>
    </lineage>
</organism>
<evidence type="ECO:0000256" key="2">
    <source>
        <dbReference type="SAM" id="Phobius"/>
    </source>
</evidence>